<name>A0AC34R283_9BILA</name>
<evidence type="ECO:0000313" key="2">
    <source>
        <dbReference type="WBParaSite" id="JU765_v2.g271.t1"/>
    </source>
</evidence>
<dbReference type="WBParaSite" id="JU765_v2.g271.t1">
    <property type="protein sequence ID" value="JU765_v2.g271.t1"/>
    <property type="gene ID" value="JU765_v2.g271"/>
</dbReference>
<accession>A0AC34R283</accession>
<proteinExistence type="predicted"/>
<sequence>MLIVCGLVPPFSQVLSVILIGITIGLLGFNAGGFTKCAVLVARQYSPTVMAVMQVIMCLSLFAGSYLVPGLTPNGTHEEYAIVFYIYAAALIVANFVFCFLAQGEAAEWTRQSDAKTFTAKMPANVPTLQVPEKPDLHQVDV</sequence>
<reference evidence="2" key="1">
    <citation type="submission" date="2022-11" db="UniProtKB">
        <authorList>
            <consortium name="WormBaseParasite"/>
        </authorList>
    </citation>
    <scope>IDENTIFICATION</scope>
</reference>
<evidence type="ECO:0000313" key="1">
    <source>
        <dbReference type="Proteomes" id="UP000887576"/>
    </source>
</evidence>
<protein>
    <submittedName>
        <fullName evidence="2">Uncharacterized protein</fullName>
    </submittedName>
</protein>
<dbReference type="Proteomes" id="UP000887576">
    <property type="component" value="Unplaced"/>
</dbReference>
<organism evidence="1 2">
    <name type="scientific">Panagrolaimus sp. JU765</name>
    <dbReference type="NCBI Taxonomy" id="591449"/>
    <lineage>
        <taxon>Eukaryota</taxon>
        <taxon>Metazoa</taxon>
        <taxon>Ecdysozoa</taxon>
        <taxon>Nematoda</taxon>
        <taxon>Chromadorea</taxon>
        <taxon>Rhabditida</taxon>
        <taxon>Tylenchina</taxon>
        <taxon>Panagrolaimomorpha</taxon>
        <taxon>Panagrolaimoidea</taxon>
        <taxon>Panagrolaimidae</taxon>
        <taxon>Panagrolaimus</taxon>
    </lineage>
</organism>